<gene>
    <name evidence="2" type="ORF">E0687_06465</name>
</gene>
<organism evidence="2 3">
    <name type="scientific">Thermus tengchongensis</name>
    <dbReference type="NCBI Taxonomy" id="1214928"/>
    <lineage>
        <taxon>Bacteria</taxon>
        <taxon>Thermotogati</taxon>
        <taxon>Deinococcota</taxon>
        <taxon>Deinococci</taxon>
        <taxon>Thermales</taxon>
        <taxon>Thermaceae</taxon>
        <taxon>Thermus</taxon>
    </lineage>
</organism>
<dbReference type="Proteomes" id="UP000297668">
    <property type="component" value="Unassembled WGS sequence"/>
</dbReference>
<evidence type="ECO:0000259" key="1">
    <source>
        <dbReference type="Pfam" id="PF01425"/>
    </source>
</evidence>
<dbReference type="GO" id="GO:0003824">
    <property type="term" value="F:catalytic activity"/>
    <property type="evidence" value="ECO:0007669"/>
    <property type="project" value="InterPro"/>
</dbReference>
<dbReference type="SUPFAM" id="SSF75304">
    <property type="entry name" value="Amidase signature (AS) enzymes"/>
    <property type="match status" value="1"/>
</dbReference>
<dbReference type="InterPro" id="IPR000120">
    <property type="entry name" value="Amidase"/>
</dbReference>
<dbReference type="RefSeq" id="WP_135260194.1">
    <property type="nucleotide sequence ID" value="NZ_SJZF01000009.1"/>
</dbReference>
<sequence length="435" mass="46836">MDLLKAKALLERGETTPLNLLEEALERARVFQDRNALAYLDEEGARREAQRLTEELGRGAVRGPLHGLPLTVKDLFPVKGMPTRAGTQAPLPPLPEEAQAVRRLREAGALIFAKTNMHEVALGITGENPWTGPVKNAIDPTRQAGGSSGGSAVAVALGIGLASLGTDTGGSIRIPAAFNGVVGFKPSFGRVSLEGALPLSRSTDHAGPIAKTVRDAHFLTEILAGESIPLEGPQNPIFGVPLDFLEGRLGVEVRRAFQRLLEELPSLRAEVREVSLPLPGVYEVYTRLVRYEAARIHEKALREHPEGFSPQVREALLAGLALTEKDYRDAVAEREALRLQLVKALRGVDALLLPAQPLPAPPLGTEEVELESGKKSHREAFITLTLPFSLLGVPTLTLPFARVEGMPVGLQVVGPYAEDGRVLAIGGWLEARLRL</sequence>
<proteinExistence type="predicted"/>
<dbReference type="InterPro" id="IPR023631">
    <property type="entry name" value="Amidase_dom"/>
</dbReference>
<evidence type="ECO:0000313" key="2">
    <source>
        <dbReference type="EMBL" id="TFU26437.1"/>
    </source>
</evidence>
<reference evidence="2 3" key="1">
    <citation type="submission" date="2019-03" db="EMBL/GenBank/DDBJ databases">
        <title>Thermus tengchongensis species for the arsenic transformation mechanism.</title>
        <authorList>
            <person name="Yuan G.C."/>
        </authorList>
    </citation>
    <scope>NUCLEOTIDE SEQUENCE [LARGE SCALE GENOMIC DNA]</scope>
    <source>
        <strain evidence="2 3">15W</strain>
    </source>
</reference>
<feature type="domain" description="Amidase" evidence="1">
    <location>
        <begin position="20"/>
        <end position="423"/>
    </location>
</feature>
<dbReference type="InterPro" id="IPR036928">
    <property type="entry name" value="AS_sf"/>
</dbReference>
<dbReference type="PANTHER" id="PTHR11895:SF176">
    <property type="entry name" value="AMIDASE AMID-RELATED"/>
    <property type="match status" value="1"/>
</dbReference>
<dbReference type="PROSITE" id="PS00571">
    <property type="entry name" value="AMIDASES"/>
    <property type="match status" value="1"/>
</dbReference>
<accession>A0A4Y9FB98</accession>
<dbReference type="Pfam" id="PF01425">
    <property type="entry name" value="Amidase"/>
    <property type="match status" value="1"/>
</dbReference>
<comment type="caution">
    <text evidence="2">The sequence shown here is derived from an EMBL/GenBank/DDBJ whole genome shotgun (WGS) entry which is preliminary data.</text>
</comment>
<name>A0A4Y9FB98_9DEIN</name>
<dbReference type="EMBL" id="SJZF01000009">
    <property type="protein sequence ID" value="TFU26437.1"/>
    <property type="molecule type" value="Genomic_DNA"/>
</dbReference>
<evidence type="ECO:0000313" key="3">
    <source>
        <dbReference type="Proteomes" id="UP000297668"/>
    </source>
</evidence>
<dbReference type="Gene3D" id="3.90.1300.10">
    <property type="entry name" value="Amidase signature (AS) domain"/>
    <property type="match status" value="1"/>
</dbReference>
<dbReference type="InterPro" id="IPR020556">
    <property type="entry name" value="Amidase_CS"/>
</dbReference>
<dbReference type="PANTHER" id="PTHR11895">
    <property type="entry name" value="TRANSAMIDASE"/>
    <property type="match status" value="1"/>
</dbReference>
<dbReference type="AlphaFoldDB" id="A0A4Y9FB98"/>
<protein>
    <submittedName>
        <fullName evidence="2">Amidase</fullName>
    </submittedName>
</protein>